<proteinExistence type="predicted"/>
<sequence>MLAHTSVSSVSKRRRRLLLAPSTYAASSIPFG</sequence>
<comment type="caution">
    <text evidence="1">The sequence shown here is derived from an EMBL/GenBank/DDBJ whole genome shotgun (WGS) entry which is preliminary data.</text>
</comment>
<evidence type="ECO:0000313" key="1">
    <source>
        <dbReference type="EMBL" id="KAF0323898.1"/>
    </source>
</evidence>
<name>A0A8H3WG48_9PEZI</name>
<protein>
    <submittedName>
        <fullName evidence="1">Uncharacterized protein</fullName>
    </submittedName>
</protein>
<dbReference type="EMBL" id="WOWK01000048">
    <property type="protein sequence ID" value="KAF0323898.1"/>
    <property type="molecule type" value="Genomic_DNA"/>
</dbReference>
<dbReference type="AlphaFoldDB" id="A0A8H3WG48"/>
<evidence type="ECO:0000313" key="2">
    <source>
        <dbReference type="Proteomes" id="UP000434172"/>
    </source>
</evidence>
<reference evidence="1 2" key="1">
    <citation type="submission" date="2019-12" db="EMBL/GenBank/DDBJ databases">
        <title>A genome sequence resource for the geographically widespread anthracnose pathogen Colletotrichum asianum.</title>
        <authorList>
            <person name="Meng Y."/>
        </authorList>
    </citation>
    <scope>NUCLEOTIDE SEQUENCE [LARGE SCALE GENOMIC DNA]</scope>
    <source>
        <strain evidence="1 2">ICMP 18580</strain>
    </source>
</reference>
<accession>A0A8H3WG48</accession>
<keyword evidence="2" id="KW-1185">Reference proteome</keyword>
<dbReference type="Proteomes" id="UP000434172">
    <property type="component" value="Unassembled WGS sequence"/>
</dbReference>
<organism evidence="1 2">
    <name type="scientific">Colletotrichum asianum</name>
    <dbReference type="NCBI Taxonomy" id="702518"/>
    <lineage>
        <taxon>Eukaryota</taxon>
        <taxon>Fungi</taxon>
        <taxon>Dikarya</taxon>
        <taxon>Ascomycota</taxon>
        <taxon>Pezizomycotina</taxon>
        <taxon>Sordariomycetes</taxon>
        <taxon>Hypocreomycetidae</taxon>
        <taxon>Glomerellales</taxon>
        <taxon>Glomerellaceae</taxon>
        <taxon>Colletotrichum</taxon>
        <taxon>Colletotrichum gloeosporioides species complex</taxon>
    </lineage>
</organism>
<gene>
    <name evidence="1" type="ORF">GQ607_008870</name>
</gene>